<reference evidence="2" key="1">
    <citation type="journal article" date="2020" name="ISME J.">
        <title>Gammaproteobacteria mediating utilization of methyl-, sulfur- and petroleum organic compounds in deep ocean hydrothermal plumes.</title>
        <authorList>
            <person name="Zhou Z."/>
            <person name="Liu Y."/>
            <person name="Pan J."/>
            <person name="Cron B.R."/>
            <person name="Toner B.M."/>
            <person name="Anantharaman K."/>
            <person name="Breier J.A."/>
            <person name="Dick G.J."/>
            <person name="Li M."/>
        </authorList>
    </citation>
    <scope>NUCLEOTIDE SEQUENCE</scope>
    <source>
        <strain evidence="2">SZUA-1385</strain>
    </source>
</reference>
<proteinExistence type="inferred from homology"/>
<protein>
    <recommendedName>
        <fullName evidence="1">UPF0305 protein EYG76_05080</fullName>
    </recommendedName>
</protein>
<comment type="similarity">
    <text evidence="1">Belongs to the UPF0305 family.</text>
</comment>
<evidence type="ECO:0000256" key="1">
    <source>
        <dbReference type="HAMAP-Rule" id="MF_00763"/>
    </source>
</evidence>
<sequence length="160" mass="19182">MESRELFRLLKNMAKEFSIYDLMNVRAFLEKDMQYLPKDYRETYLKNQIMHFVNILNEIRKKEEYNIENFEIEDINLEKLFNRIEKFRCGIHGEDSFIELSKIVVPYLVYIAKKPLHSVGTRFPGGKSIVKKNDKYLCPVKNKQKNEYSLCEFCICEGME</sequence>
<dbReference type="AlphaFoldDB" id="A0A833DQQ9"/>
<dbReference type="EMBL" id="DQSV01000097">
    <property type="protein sequence ID" value="HIP17649.1"/>
    <property type="molecule type" value="Genomic_DNA"/>
</dbReference>
<comment type="caution">
    <text evidence="2">The sequence shown here is derived from an EMBL/GenBank/DDBJ whole genome shotgun (WGS) entry which is preliminary data.</text>
</comment>
<gene>
    <name evidence="2" type="ORF">EYG76_05080</name>
</gene>
<dbReference type="Proteomes" id="UP000605144">
    <property type="component" value="Unassembled WGS sequence"/>
</dbReference>
<dbReference type="InterPro" id="IPR019215">
    <property type="entry name" value="DUF2115"/>
</dbReference>
<evidence type="ECO:0000313" key="3">
    <source>
        <dbReference type="Proteomes" id="UP000605144"/>
    </source>
</evidence>
<organism evidence="2 3">
    <name type="scientific">Methanothermococcus okinawensis</name>
    <dbReference type="NCBI Taxonomy" id="155863"/>
    <lineage>
        <taxon>Archaea</taxon>
        <taxon>Methanobacteriati</taxon>
        <taxon>Methanobacteriota</taxon>
        <taxon>Methanomada group</taxon>
        <taxon>Methanococci</taxon>
        <taxon>Methanococcales</taxon>
        <taxon>Methanococcaceae</taxon>
        <taxon>Methanothermococcus</taxon>
    </lineage>
</organism>
<evidence type="ECO:0000313" key="2">
    <source>
        <dbReference type="EMBL" id="HIP17649.1"/>
    </source>
</evidence>
<dbReference type="Pfam" id="PF09888">
    <property type="entry name" value="DUF2115"/>
    <property type="match status" value="1"/>
</dbReference>
<name>A0A833DQQ9_9EURY</name>
<dbReference type="HAMAP" id="MF_00763">
    <property type="entry name" value="UPF0305"/>
    <property type="match status" value="1"/>
</dbReference>
<accession>A0A833DQQ9</accession>